<feature type="domain" description="Flagellar basal-body/hook protein C-terminal" evidence="8">
    <location>
        <begin position="89"/>
        <end position="133"/>
    </location>
</feature>
<gene>
    <name evidence="9" type="primary">flgC</name>
    <name evidence="9" type="ORF">ACFOW6_06355</name>
</gene>
<comment type="similarity">
    <text evidence="2">Belongs to the flagella basal body rod proteins family.</text>
</comment>
<dbReference type="PANTHER" id="PTHR30435">
    <property type="entry name" value="FLAGELLAR PROTEIN"/>
    <property type="match status" value="1"/>
</dbReference>
<keyword evidence="9" id="KW-0966">Cell projection</keyword>
<dbReference type="RefSeq" id="WP_382421503.1">
    <property type="nucleotide sequence ID" value="NZ_JBHSCW010000003.1"/>
</dbReference>
<evidence type="ECO:0000259" key="8">
    <source>
        <dbReference type="Pfam" id="PF06429"/>
    </source>
</evidence>
<evidence type="ECO:0000256" key="5">
    <source>
        <dbReference type="ARBA" id="ARBA00025933"/>
    </source>
</evidence>
<dbReference type="InterPro" id="IPR010930">
    <property type="entry name" value="Flg_bb/hook_C_dom"/>
</dbReference>
<dbReference type="PROSITE" id="PS00588">
    <property type="entry name" value="FLAGELLA_BB_ROD"/>
    <property type="match status" value="1"/>
</dbReference>
<comment type="subcellular location">
    <subcellularLocation>
        <location evidence="1 6">Bacterial flagellum basal body</location>
    </subcellularLocation>
</comment>
<evidence type="ECO:0000256" key="3">
    <source>
        <dbReference type="ARBA" id="ARBA00017941"/>
    </source>
</evidence>
<comment type="subunit">
    <text evidence="5 6">The basal body constitutes a major portion of the flagellar organelle and consists of four rings (L,P,S, and M) mounted on a central rod. The rod consists of about 26 subunits of FlgG in the distal portion, and FlgB, FlgC and FlgF are thought to build up the proximal portion of the rod with about 6 subunits each.</text>
</comment>
<evidence type="ECO:0000256" key="2">
    <source>
        <dbReference type="ARBA" id="ARBA00009677"/>
    </source>
</evidence>
<dbReference type="Pfam" id="PF06429">
    <property type="entry name" value="Flg_bbr_C"/>
    <property type="match status" value="1"/>
</dbReference>
<dbReference type="InterPro" id="IPR006299">
    <property type="entry name" value="FlgC"/>
</dbReference>
<evidence type="ECO:0000313" key="9">
    <source>
        <dbReference type="EMBL" id="MFC4351164.1"/>
    </source>
</evidence>
<dbReference type="EMBL" id="JBHSCW010000003">
    <property type="protein sequence ID" value="MFC4351164.1"/>
    <property type="molecule type" value="Genomic_DNA"/>
</dbReference>
<dbReference type="Proteomes" id="UP001595799">
    <property type="component" value="Unassembled WGS sequence"/>
</dbReference>
<keyword evidence="9" id="KW-0282">Flagellum</keyword>
<dbReference type="InterPro" id="IPR019776">
    <property type="entry name" value="Flagellar_basal_body_rod_CS"/>
</dbReference>
<protein>
    <recommendedName>
        <fullName evidence="3 6">Flagellar basal-body rod protein FlgC</fullName>
    </recommendedName>
</protein>
<evidence type="ECO:0000256" key="6">
    <source>
        <dbReference type="RuleBase" id="RU362062"/>
    </source>
</evidence>
<accession>A0ABV8UJD7</accession>
<proteinExistence type="inferred from homology"/>
<evidence type="ECO:0000256" key="4">
    <source>
        <dbReference type="ARBA" id="ARBA00023143"/>
    </source>
</evidence>
<comment type="caution">
    <text evidence="9">The sequence shown here is derived from an EMBL/GenBank/DDBJ whole genome shotgun (WGS) entry which is preliminary data.</text>
</comment>
<dbReference type="NCBIfam" id="TIGR01395">
    <property type="entry name" value="FlgC"/>
    <property type="match status" value="1"/>
</dbReference>
<feature type="domain" description="Flagellar basal body rod protein N-terminal" evidence="7">
    <location>
        <begin position="10"/>
        <end position="34"/>
    </location>
</feature>
<evidence type="ECO:0000256" key="1">
    <source>
        <dbReference type="ARBA" id="ARBA00004117"/>
    </source>
</evidence>
<sequence>MDLFNTLTISADGMKAQGTRLRVIAENLANADSTASEPGGEPYQRKLVNFKNVLNRQIGAETVEVDRVSLDPSEFNQRYNPGHPAANEDGYVLMPNVNTLIELTDMREAQRSYEANLRVQQGSRKMLEQTINLLR</sequence>
<name>A0ABV8UJD7_9PROT</name>
<dbReference type="PANTHER" id="PTHR30435:SF2">
    <property type="entry name" value="FLAGELLAR BASAL-BODY ROD PROTEIN FLGC"/>
    <property type="match status" value="1"/>
</dbReference>
<reference evidence="10" key="1">
    <citation type="journal article" date="2019" name="Int. J. Syst. Evol. Microbiol.">
        <title>The Global Catalogue of Microorganisms (GCM) 10K type strain sequencing project: providing services to taxonomists for standard genome sequencing and annotation.</title>
        <authorList>
            <consortium name="The Broad Institute Genomics Platform"/>
            <consortium name="The Broad Institute Genome Sequencing Center for Infectious Disease"/>
            <person name="Wu L."/>
            <person name="Ma J."/>
        </authorList>
    </citation>
    <scope>NUCLEOTIDE SEQUENCE [LARGE SCALE GENOMIC DNA]</scope>
    <source>
        <strain evidence="10">CECT 8472</strain>
    </source>
</reference>
<evidence type="ECO:0000259" key="7">
    <source>
        <dbReference type="Pfam" id="PF00460"/>
    </source>
</evidence>
<evidence type="ECO:0000313" key="10">
    <source>
        <dbReference type="Proteomes" id="UP001595799"/>
    </source>
</evidence>
<keyword evidence="4 6" id="KW-0975">Bacterial flagellum</keyword>
<dbReference type="InterPro" id="IPR001444">
    <property type="entry name" value="Flag_bb_rod_N"/>
</dbReference>
<keyword evidence="9" id="KW-0969">Cilium</keyword>
<organism evidence="9 10">
    <name type="scientific">Fodinicurvata halophila</name>
    <dbReference type="NCBI Taxonomy" id="1419723"/>
    <lineage>
        <taxon>Bacteria</taxon>
        <taxon>Pseudomonadati</taxon>
        <taxon>Pseudomonadota</taxon>
        <taxon>Alphaproteobacteria</taxon>
        <taxon>Rhodospirillales</taxon>
        <taxon>Rhodovibrionaceae</taxon>
        <taxon>Fodinicurvata</taxon>
    </lineage>
</organism>
<dbReference type="Pfam" id="PF00460">
    <property type="entry name" value="Flg_bb_rod"/>
    <property type="match status" value="1"/>
</dbReference>
<keyword evidence="10" id="KW-1185">Reference proteome</keyword>